<keyword evidence="4" id="KW-1185">Reference proteome</keyword>
<sequence length="341" mass="38585">MVRNYKRKTEDRWNKEDLLEALLCIKDAKLKINDVSEQYGISRATLYRHYQKFILAGGKCDVNQFRNCGGAPILTKVEEDVLEKTIKDLREQGYTVIASDIRRICFEYCDSNGIPNQFNQERRIASGDWYYGFLKRHPDIRTRKERQRDITSHASSITSSASSTSRNIPPMCEKLMLTSPGKGRNQKQGDVAAAAVARKKPLKRIIPTKPRVSPGKEGMAMLQYVPIDKEEEMIKEEIDSGGSEDGDMEERAMNLGDDYVQGGGMNLCDDDVQGGGMNIWDDDVQAGEVIFKVADVEEVMQIWDGNDHDSEGVEVDKDVVTSAQNDDGGKHEYEIFYVCFR</sequence>
<feature type="region of interest" description="Disordered" evidence="2">
    <location>
        <begin position="143"/>
        <end position="168"/>
    </location>
</feature>
<comment type="caution">
    <text evidence="3">The sequence shown here is derived from an EMBL/GenBank/DDBJ whole genome shotgun (WGS) entry which is preliminary data.</text>
</comment>
<evidence type="ECO:0008006" key="5">
    <source>
        <dbReference type="Google" id="ProtNLM"/>
    </source>
</evidence>
<dbReference type="EMBL" id="CAXLJM020000013">
    <property type="protein sequence ID" value="CAL8078662.1"/>
    <property type="molecule type" value="Genomic_DNA"/>
</dbReference>
<accession>A0ABP1PV16</accession>
<dbReference type="SUPFAM" id="SSF46689">
    <property type="entry name" value="Homeodomain-like"/>
    <property type="match status" value="1"/>
</dbReference>
<gene>
    <name evidence="3" type="ORF">ODALV1_LOCUS4158</name>
</gene>
<protein>
    <recommendedName>
        <fullName evidence="5">HTH psq-type domain-containing protein</fullName>
    </recommendedName>
</protein>
<organism evidence="3 4">
    <name type="scientific">Orchesella dallaii</name>
    <dbReference type="NCBI Taxonomy" id="48710"/>
    <lineage>
        <taxon>Eukaryota</taxon>
        <taxon>Metazoa</taxon>
        <taxon>Ecdysozoa</taxon>
        <taxon>Arthropoda</taxon>
        <taxon>Hexapoda</taxon>
        <taxon>Collembola</taxon>
        <taxon>Entomobryomorpha</taxon>
        <taxon>Entomobryoidea</taxon>
        <taxon>Orchesellidae</taxon>
        <taxon>Orchesellinae</taxon>
        <taxon>Orchesella</taxon>
    </lineage>
</organism>
<name>A0ABP1PV16_9HEXA</name>
<dbReference type="InterPro" id="IPR009057">
    <property type="entry name" value="Homeodomain-like_sf"/>
</dbReference>
<evidence type="ECO:0000313" key="3">
    <source>
        <dbReference type="EMBL" id="CAL8078662.1"/>
    </source>
</evidence>
<evidence type="ECO:0000313" key="4">
    <source>
        <dbReference type="Proteomes" id="UP001642540"/>
    </source>
</evidence>
<proteinExistence type="predicted"/>
<feature type="compositionally biased region" description="Low complexity" evidence="2">
    <location>
        <begin position="152"/>
        <end position="165"/>
    </location>
</feature>
<evidence type="ECO:0000256" key="1">
    <source>
        <dbReference type="ARBA" id="ARBA00004123"/>
    </source>
</evidence>
<evidence type="ECO:0000256" key="2">
    <source>
        <dbReference type="SAM" id="MobiDB-lite"/>
    </source>
</evidence>
<dbReference type="Proteomes" id="UP001642540">
    <property type="component" value="Unassembled WGS sequence"/>
</dbReference>
<reference evidence="3 4" key="1">
    <citation type="submission" date="2024-08" db="EMBL/GenBank/DDBJ databases">
        <authorList>
            <person name="Cucini C."/>
            <person name="Frati F."/>
        </authorList>
    </citation>
    <scope>NUCLEOTIDE SEQUENCE [LARGE SCALE GENOMIC DNA]</scope>
</reference>
<comment type="subcellular location">
    <subcellularLocation>
        <location evidence="1">Nucleus</location>
    </subcellularLocation>
</comment>